<sequence length="157" mass="17239">MSYTITSPSQFAFLGSSWADGLALINLCTNSLGNQFQTQNARTTVQQQFSDVWKTVASGTVRFPESAFFVYRYDPTLEPLITALLNAFDTRNRIIEVDTPAAPTTAEALNATQRVDDATVNIRACINNLASELVRGTGFYNQASFERASALVWTPVS</sequence>
<comment type="function">
    <text evidence="1">Capsid protein self-assembles to form rod-shaped virions about 18 nm in diameter with a central canal enclosing the viral genomic RNA.</text>
</comment>
<evidence type="ECO:0000256" key="8">
    <source>
        <dbReference type="RuleBase" id="RU003967"/>
    </source>
</evidence>
<evidence type="ECO:0000256" key="7">
    <source>
        <dbReference type="ARBA" id="ARBA00022844"/>
    </source>
</evidence>
<evidence type="ECO:0000256" key="5">
    <source>
        <dbReference type="ARBA" id="ARBA00022497"/>
    </source>
</evidence>
<protein>
    <recommendedName>
        <fullName evidence="4 8">Capsid protein</fullName>
    </recommendedName>
</protein>
<dbReference type="Proteomes" id="UP000243532">
    <property type="component" value="Segment"/>
</dbReference>
<evidence type="ECO:0000256" key="3">
    <source>
        <dbReference type="ARBA" id="ARBA00005281"/>
    </source>
</evidence>
<evidence type="ECO:0000256" key="1">
    <source>
        <dbReference type="ARBA" id="ARBA00003662"/>
    </source>
</evidence>
<dbReference type="Pfam" id="PF00721">
    <property type="entry name" value="TMV_coat"/>
    <property type="match status" value="1"/>
</dbReference>
<dbReference type="InterPro" id="IPR001337">
    <property type="entry name" value="TMV-like_coat"/>
</dbReference>
<dbReference type="RefSeq" id="YP_009507843.1">
    <property type="nucleotide sequence ID" value="NC_038703.1"/>
</dbReference>
<comment type="subcellular location">
    <subcellularLocation>
        <location evidence="2">Virion</location>
    </subcellularLocation>
</comment>
<dbReference type="SUPFAM" id="SSF47195">
    <property type="entry name" value="TMV-like viral coat proteins"/>
    <property type="match status" value="1"/>
</dbReference>
<keyword evidence="6 8" id="KW-0167">Capsid protein</keyword>
<organism evidence="9 10">
    <name type="scientific">Tobacco latent virus</name>
    <dbReference type="NCBI Taxonomy" id="2083209"/>
    <lineage>
        <taxon>Viruses</taxon>
        <taxon>Riboviria</taxon>
        <taxon>Orthornavirae</taxon>
        <taxon>Kitrinoviricota</taxon>
        <taxon>Alsuviricetes</taxon>
        <taxon>Martellivirales</taxon>
        <taxon>Virgaviridae</taxon>
        <taxon>Tobamovirus</taxon>
        <taxon>Tobamovirus latentabaci</taxon>
    </lineage>
</organism>
<dbReference type="EMBL" id="AY137775">
    <property type="protein sequence ID" value="AAN17781.1"/>
    <property type="molecule type" value="Genomic_RNA"/>
</dbReference>
<evidence type="ECO:0000256" key="6">
    <source>
        <dbReference type="ARBA" id="ARBA00022561"/>
    </source>
</evidence>
<evidence type="ECO:0000313" key="10">
    <source>
        <dbReference type="Proteomes" id="UP000243532"/>
    </source>
</evidence>
<evidence type="ECO:0000256" key="2">
    <source>
        <dbReference type="ARBA" id="ARBA00004328"/>
    </source>
</evidence>
<dbReference type="GO" id="GO:0019029">
    <property type="term" value="C:helical viral capsid"/>
    <property type="evidence" value="ECO:0007669"/>
    <property type="project" value="UniProtKB-KW"/>
</dbReference>
<keyword evidence="7 8" id="KW-0946">Virion</keyword>
<evidence type="ECO:0000313" key="9">
    <source>
        <dbReference type="EMBL" id="AAN17781.1"/>
    </source>
</evidence>
<name>Q7TG48_9VIRU</name>
<comment type="similarity">
    <text evidence="3 8">Belongs to the virgaviridae capsid protein family.</text>
</comment>
<dbReference type="Gene3D" id="1.20.120.70">
    <property type="entry name" value="Tobacco mosaic virus-like, coat protein"/>
    <property type="match status" value="1"/>
</dbReference>
<dbReference type="OrthoDB" id="12635at10239"/>
<keyword evidence="10" id="KW-1185">Reference proteome</keyword>
<reference evidence="9 10" key="1">
    <citation type="journal article" date="2003" name="Eur. J. Plant Pathol.">
        <title>Nigerian tobacco latent virus: a new Tobamovirus from tobacco in Nigeria.</title>
        <authorList>
            <person name="Ladipo J."/>
            <person name="Koenig R."/>
            <person name="Lesemann D.-E."/>
        </authorList>
    </citation>
    <scope>NUCLEOTIDE SEQUENCE [LARGE SCALE GENOMIC DNA]</scope>
</reference>
<proteinExistence type="inferred from homology"/>
<accession>Q7TG48</accession>
<dbReference type="GO" id="GO:0005198">
    <property type="term" value="F:structural molecule activity"/>
    <property type="evidence" value="ECO:0007669"/>
    <property type="project" value="InterPro"/>
</dbReference>
<dbReference type="GeneID" id="37618967"/>
<dbReference type="KEGG" id="vg:37618967"/>
<dbReference type="InterPro" id="IPR036417">
    <property type="entry name" value="TMV-like_coat_sf"/>
</dbReference>
<evidence type="ECO:0000256" key="4">
    <source>
        <dbReference type="ARBA" id="ARBA00018091"/>
    </source>
</evidence>
<keyword evidence="5" id="KW-1139">Helical capsid protein</keyword>